<evidence type="ECO:0000259" key="8">
    <source>
        <dbReference type="Pfam" id="PF12340"/>
    </source>
</evidence>
<reference evidence="11 12" key="2">
    <citation type="journal article" date="2013" name="PLoS Genet.">
        <title>Comparative genome structure, secondary metabolite, and effector coding capacity across Cochliobolus pathogens.</title>
        <authorList>
            <person name="Condon B.J."/>
            <person name="Leng Y."/>
            <person name="Wu D."/>
            <person name="Bushley K.E."/>
            <person name="Ohm R.A."/>
            <person name="Otillar R."/>
            <person name="Martin J."/>
            <person name="Schackwitz W."/>
            <person name="Grimwood J."/>
            <person name="MohdZainudin N."/>
            <person name="Xue C."/>
            <person name="Wang R."/>
            <person name="Manning V.A."/>
            <person name="Dhillon B."/>
            <person name="Tu Z.J."/>
            <person name="Steffenson B.J."/>
            <person name="Salamov A."/>
            <person name="Sun H."/>
            <person name="Lowry S."/>
            <person name="LaButti K."/>
            <person name="Han J."/>
            <person name="Copeland A."/>
            <person name="Lindquist E."/>
            <person name="Barry K."/>
            <person name="Schmutz J."/>
            <person name="Baker S.E."/>
            <person name="Ciuffetti L.M."/>
            <person name="Grigoriev I.V."/>
            <person name="Zhong S."/>
            <person name="Turgeon B.G."/>
        </authorList>
    </citation>
    <scope>NUCLEOTIDE SEQUENCE [LARGE SCALE GENOMIC DNA]</scope>
    <source>
        <strain evidence="12">28A</strain>
    </source>
</reference>
<evidence type="ECO:0000256" key="3">
    <source>
        <dbReference type="ARBA" id="ARBA00022670"/>
    </source>
</evidence>
<feature type="region of interest" description="Disordered" evidence="7">
    <location>
        <begin position="3143"/>
        <end position="3192"/>
    </location>
</feature>
<dbReference type="InterPro" id="IPR022105">
    <property type="entry name" value="DUF3645"/>
</dbReference>
<organism evidence="11 12">
    <name type="scientific">Exserohilum turcicum (strain 28A)</name>
    <name type="common">Northern leaf blight fungus</name>
    <name type="synonym">Setosphaeria turcica</name>
    <dbReference type="NCBI Taxonomy" id="671987"/>
    <lineage>
        <taxon>Eukaryota</taxon>
        <taxon>Fungi</taxon>
        <taxon>Dikarya</taxon>
        <taxon>Ascomycota</taxon>
        <taxon>Pezizomycotina</taxon>
        <taxon>Dothideomycetes</taxon>
        <taxon>Pleosporomycetidae</taxon>
        <taxon>Pleosporales</taxon>
        <taxon>Pleosporineae</taxon>
        <taxon>Pleosporaceae</taxon>
        <taxon>Exserohilum</taxon>
    </lineage>
</organism>
<dbReference type="SUPFAM" id="SSF52540">
    <property type="entry name" value="P-loop containing nucleoside triphosphate hydrolases"/>
    <property type="match status" value="1"/>
</dbReference>
<dbReference type="Gene3D" id="3.40.50.300">
    <property type="entry name" value="P-loop containing nucleotide triphosphate hydrolases"/>
    <property type="match status" value="1"/>
</dbReference>
<evidence type="ECO:0000256" key="2">
    <source>
        <dbReference type="ARBA" id="ARBA00012759"/>
    </source>
</evidence>
<evidence type="ECO:0000256" key="6">
    <source>
        <dbReference type="ARBA" id="ARBA00022807"/>
    </source>
</evidence>
<evidence type="ECO:0000259" key="10">
    <source>
        <dbReference type="Pfam" id="PF20255"/>
    </source>
</evidence>
<dbReference type="EMBL" id="KB908581">
    <property type="protein sequence ID" value="EOA87549.1"/>
    <property type="molecule type" value="Genomic_DNA"/>
</dbReference>
<dbReference type="Pfam" id="PF12359">
    <property type="entry name" value="DUF3645"/>
    <property type="match status" value="1"/>
</dbReference>
<dbReference type="GO" id="GO:0004843">
    <property type="term" value="F:cysteine-type deubiquitinase activity"/>
    <property type="evidence" value="ECO:0007669"/>
    <property type="project" value="UniProtKB-EC"/>
</dbReference>
<keyword evidence="12" id="KW-1185">Reference proteome</keyword>
<keyword evidence="5" id="KW-0378">Hydrolase</keyword>
<protein>
    <recommendedName>
        <fullName evidence="2">ubiquitinyl hydrolase 1</fullName>
        <ecNumber evidence="2">3.4.19.12</ecNumber>
    </recommendedName>
</protein>
<dbReference type="eggNOG" id="ENOG502QUFK">
    <property type="taxonomic scope" value="Eukaryota"/>
</dbReference>
<dbReference type="Proteomes" id="UP000016935">
    <property type="component" value="Unassembled WGS sequence"/>
</dbReference>
<accession>R0KE02</accession>
<keyword evidence="3" id="KW-0645">Protease</keyword>
<keyword evidence="4" id="KW-0833">Ubl conjugation pathway</keyword>
<gene>
    <name evidence="11" type="ORF">SETTUDRAFT_161089</name>
</gene>
<evidence type="ECO:0000259" key="9">
    <source>
        <dbReference type="Pfam" id="PF12359"/>
    </source>
</evidence>
<dbReference type="InterPro" id="IPR046541">
    <property type="entry name" value="DUF6606"/>
</dbReference>
<dbReference type="InterPro" id="IPR022099">
    <property type="entry name" value="DUF3638"/>
</dbReference>
<evidence type="ECO:0000256" key="7">
    <source>
        <dbReference type="SAM" id="MobiDB-lite"/>
    </source>
</evidence>
<proteinExistence type="predicted"/>
<comment type="catalytic activity">
    <reaction evidence="1">
        <text>Thiol-dependent hydrolysis of ester, thioester, amide, peptide and isopeptide bonds formed by the C-terminal Gly of ubiquitin (a 76-residue protein attached to proteins as an intracellular targeting signal).</text>
        <dbReference type="EC" id="3.4.19.12"/>
    </reaction>
</comment>
<dbReference type="PANTHER" id="PTHR13367">
    <property type="entry name" value="UBIQUITIN THIOESTERASE"/>
    <property type="match status" value="1"/>
</dbReference>
<feature type="domain" description="DUF3638" evidence="8">
    <location>
        <begin position="2030"/>
        <end position="2244"/>
    </location>
</feature>
<dbReference type="EC" id="3.4.19.12" evidence="2"/>
<feature type="compositionally biased region" description="Acidic residues" evidence="7">
    <location>
        <begin position="3154"/>
        <end position="3183"/>
    </location>
</feature>
<reference evidence="11 12" key="1">
    <citation type="journal article" date="2012" name="PLoS Pathog.">
        <title>Diverse lifestyles and strategies of plant pathogenesis encoded in the genomes of eighteen Dothideomycetes fungi.</title>
        <authorList>
            <person name="Ohm R.A."/>
            <person name="Feau N."/>
            <person name="Henrissat B."/>
            <person name="Schoch C.L."/>
            <person name="Horwitz B.A."/>
            <person name="Barry K.W."/>
            <person name="Condon B.J."/>
            <person name="Copeland A.C."/>
            <person name="Dhillon B."/>
            <person name="Glaser F."/>
            <person name="Hesse C.N."/>
            <person name="Kosti I."/>
            <person name="LaButti K."/>
            <person name="Lindquist E.A."/>
            <person name="Lucas S."/>
            <person name="Salamov A.A."/>
            <person name="Bradshaw R.E."/>
            <person name="Ciuffetti L."/>
            <person name="Hamelin R.C."/>
            <person name="Kema G.H.J."/>
            <person name="Lawrence C."/>
            <person name="Scott J.A."/>
            <person name="Spatafora J.W."/>
            <person name="Turgeon B.G."/>
            <person name="de Wit P.J.G.M."/>
            <person name="Zhong S."/>
            <person name="Goodwin S.B."/>
            <person name="Grigoriev I.V."/>
        </authorList>
    </citation>
    <scope>NUCLEOTIDE SEQUENCE [LARGE SCALE GENOMIC DNA]</scope>
    <source>
        <strain evidence="12">28A</strain>
    </source>
</reference>
<dbReference type="Pfam" id="PF12340">
    <property type="entry name" value="DUF3638"/>
    <property type="match status" value="1"/>
</dbReference>
<sequence>MASASRLPLLQQLYYHVALPRDIPGKEDGNLNTIEASLLQRVLDAVVKITPCVAADVQPYIHGLRDTLQACQILNVNGTIGKSALIKEFRRLDQYKMLVLHVAPQNCGLLIYHQVGTANEPCVVFEAFEASATAEKILAATGALQWDFPGSAVSIPTSKFNEEPFQDALATFLEQASSEAITKFAAVTWKTAVKLPEIRDTSDPALISGLLMTILEANGTATSVPRLRKRVRDTVNFDNARKPWRRSAFYLALRVAIQRYLYRHLGAEKGRNYYKTIICILHAQLLEDGLKKVPLEAAYFLRQKLGRRLAKLSSDLHDFTDLLPGAQPRIPLSLEKDFETTLATTGAYLKHVWRNFRQSRERVVPILRQYANSNEAQLCLNSSRRILKELSAEHRSFSTRQERSAAELLDSYWESETSKKPYMKALSNLISASQYHEDSVIPAKLSMKPEGPCVIELSKTIQEYVRMMCTNNQSYPYQKSQQLLHLMEIWVLMDRAAATCYPLLLEYHCGFHSDILDPIELLTLEEMVRAQEVRRYLVARNPSHPKMRSSTIFDDPSDDCFAVRFYDSEGDEGELSTMRQEIEDEAQIALQDKQEEWEEMSAKYEQKTLQLSEKECIYDAVMDWDLRVAGSRHRLPCEWHNLHHELKNMRIRIFEHPLPSYEPAAKAAIFELQCPEVFASYRDATWLILSSLCHQPMQQLKRVSLIREYSQIRPYANQTSCHVTLASEKKAHLESHYATWGFPIALEEIIRTCGLKPRYYDSAGAVWTDRPGKASFWHHFPVKLAPTSPFSTLGLEYATWPTSNQIQASQARCPQGLGIHEFMAFQGLLVGTHSRWIDLLRELGATNLNFSSESTWVAVVRLVFQQGPSSDKFSEYTDMHNALLDDSLSTALLKEVRYRLEAIQRNWREPIQMDILITILLKVTSLTKSAEVVRHGMDLLHKARHIIDGWRRELQMIIMEDPNVLQSAIWASLLCRRTLHTDAHPLENAEDLGMYLDASISLHYNLAEDFESMPYSLRNAIVQDVMFAYDNRDRVKDTLLSCPQIFIASLKAVWPIPDNFDCTGLKLESIPDTWWMSLSLRSTTDQYHYFVHYNYLYGTLLIDGKEMGMLPLSYRTHPTFRHLFGTKNPIVYPSPIRDMEFVLCETIRNHHRIHLAYRKDRLVVRADQDGNFLQFIPQEIFKPDLPMPLVENCYHWLHLCTGDVEIRQKDPWKFKLNNWWLRKFTSGQYQAIRHFKEESQTVLLEPKGLFVNSIARIFGRFEFPSQIIVFASNDGRVTVELKRMELGFFVNSRGLLESSRLGAIIPQNQDCGTWYGLSNKILIQSTTNYRQRSILVPLGDFKVSRDELHVCVDIAMGGGEYLKYGINDTLGRIDCAPEPRLLHLKALLHAYTSHVIADPLTGRTGTEEALFLLHTAAYQPWNPLPVQGADILKRIAELSPERAYYPKEAKCMETVLWSTAYTISMQDDRYVTVIARILQRSSDLSQFSLNQPVQECLEISEEAVHLGARALTRCNGSKQKHDYQDAIYNSRDTHVYSQERLNVLEISNLLLSWQPSCTIETSLAALLHDAPVVGGYDKLYRKALLSDHLTVDVRAEWGGLVQKSLQCNSCDRFSLMFLFSAMAFSSDANLNLLRVLVSFAMLPEVRNIPAPKHSACFHFRADGAPPTSYLVSLMIKARIPFSETGFKKRSQLVKAETLHGPNVDRACELMAASILEQWPSTEIDPRQLVSIDPAHLNIERALADIAPEWTRLSQNHELFLYLEKVQEVLSRVALRVSGNQPLLPPRMITEPLPSSVYPERSRAGDDMTLSKLLRAQIPYKTVAKMSSSAVVGTYAGALSSRSVNVIHGSNNYHHRFDTGGEKSVHAKEIASQPQEVQMLREVVAKFKDPSSFVQCRYATELDASIDALKDHMMSKKQEPYRVCYHVAKENIQAAKDFATAAAEHVRCALQAADPQAKWLQMVDLWPSMTSIDLLTQLRESLAIEFGRGAKEALVGFGIAITNLQQLFRIQDAQRRRKEQQEKDEWSNKGHTNWNPLEHPDWLLLEIDGDILLREEQVDVALATVSPQSGRNSVLQLLMGKGKTSCILPMVAALLANKADLARVVVPRALLLQTAQAMQAKLGGLVNRETPTNDLLIGLYGNMHTQLRDRRGILLTLPEHILSFKLSGLQQLCDGNLEAASKIMEIQLWLDQYSRDILDECDVSLAIRTQLIYPSGTQSTVDGHPMRWQAIQAVLHLVKDFSSTVQSRYPRSIEIVHRGIDGFPLIYFLRKDAEDFLLRLLVSIICKGQATSILPCAEYPLAMRKDLETYISSPNVRGHIVSRISDAFQDKPALMKTVNLLRGLFVHRILLTTLKKRWNVQYGLHPTRVPIAVPYLAKGVASPTAEWGHPDVAITLTCLSFYYEGLSFSQFKEAFEHLAKTDEPSIQYEKWFPKGWRIPRELDDYGAINPEDMRQLSELYQVVRHSACLIDFYLNNFVFPKYAKTFRLKLQASGWNLFPSIATKAKRTGARVTGFSGTNDSRHQLPLLIQQQDLPKLAHTNAEVPYYLLAPRNQSYVRMAFPGGTRWTEKDLMGNLAHPYHHTHPKEHYRIFHGTNGFLSSESHPRIRILIDAGAQVLEHSNKDFARAWLEEDHEAAAAVYFDDDHRVWVLYRTNKRIPLVASPFADNLERCVVYLDESHCRGTDLKFPPHARAALTLGQHLTKDALVQAAMRLRLLGQTQSVTFFSPPEVHQGILDRLGETRDFYHPTSGDVLQWVFGQTCDIMEQSEPSFFAQTSHYLQQEQARFEHPDYLRDSLSRDMFLSKVRTKETLSLKQLYQPKSQRQNGTSKISTWHPRLEGIFQELQDRKKHFQDRGTAVHASALEEVEIEQEREAECEVEVEVEHVREVQQALLFQAYKVKKLHEDIAHFATFGWLVAGSDAYRPMFSQLARTELGLKHTVNPSMKSGLWISAQFSRTVDTVEPNDNFIRPSQWILWSSLSQQALLVSPEEANELIQVLRCLQSAEANSKVHLIVYAAPVTRRMLHFNQLNYYAIPTLPADFSAPVWLRVELGLFSGRLYLEWDEYCELLGYLGLSKDLSRHPEKPAFATKPLTFLHEWITLRRKGQDFEHTPMGFITTGKPLTDNHPFFRTLSNDEDPALRPQIARHAPGYAQEEQDDDDHDDQADEEFAPAAEQIDDSSDDEPFVHAEDGE</sequence>
<evidence type="ECO:0000256" key="5">
    <source>
        <dbReference type="ARBA" id="ARBA00022801"/>
    </source>
</evidence>
<dbReference type="PANTHER" id="PTHR13367:SF32">
    <property type="entry name" value="DUF6606 DOMAIN-CONTAINING PROTEIN"/>
    <property type="match status" value="1"/>
</dbReference>
<feature type="domain" description="DUF6606" evidence="10">
    <location>
        <begin position="13"/>
        <end position="287"/>
    </location>
</feature>
<evidence type="ECO:0000313" key="12">
    <source>
        <dbReference type="Proteomes" id="UP000016935"/>
    </source>
</evidence>
<evidence type="ECO:0000313" key="11">
    <source>
        <dbReference type="EMBL" id="EOA87549.1"/>
    </source>
</evidence>
<name>R0KE02_EXST2</name>
<dbReference type="InterPro" id="IPR027417">
    <property type="entry name" value="P-loop_NTPase"/>
</dbReference>
<feature type="domain" description="DUF3645" evidence="9">
    <location>
        <begin position="2364"/>
        <end position="2396"/>
    </location>
</feature>
<dbReference type="InterPro" id="IPR051346">
    <property type="entry name" value="OTU_Deubiquitinase"/>
</dbReference>
<dbReference type="STRING" id="671987.R0KE02"/>
<dbReference type="OrthoDB" id="3182339at2759"/>
<keyword evidence="6" id="KW-0788">Thiol protease</keyword>
<dbReference type="GO" id="GO:0006508">
    <property type="term" value="P:proteolysis"/>
    <property type="evidence" value="ECO:0007669"/>
    <property type="project" value="UniProtKB-KW"/>
</dbReference>
<evidence type="ECO:0000256" key="1">
    <source>
        <dbReference type="ARBA" id="ARBA00000707"/>
    </source>
</evidence>
<dbReference type="GeneID" id="19398112"/>
<evidence type="ECO:0000256" key="4">
    <source>
        <dbReference type="ARBA" id="ARBA00022786"/>
    </source>
</evidence>
<dbReference type="Pfam" id="PF20255">
    <property type="entry name" value="DUF6606"/>
    <property type="match status" value="1"/>
</dbReference>
<dbReference type="HOGENOM" id="CLU_000211_1_0_1"/>
<dbReference type="RefSeq" id="XP_008024779.1">
    <property type="nucleotide sequence ID" value="XM_008026588.1"/>
</dbReference>